<gene>
    <name evidence="2" type="ORF">Sfulv_17390</name>
</gene>
<sequence length="135" mass="14746">MAWRRRVTGPDRTTRSGDAVTHDPCHVLPTRGTPAMSAAPRPGERIVHRTAAGGLYEPAPTGRPVDLDTLREDIRAGRRFVVLQEDTGTECTIDVLLSILTLALPDTLAWLAPPRPRHSTVRQHEPPPPPRTGTA</sequence>
<dbReference type="Proteomes" id="UP000498980">
    <property type="component" value="Unassembled WGS sequence"/>
</dbReference>
<reference evidence="2 3" key="1">
    <citation type="submission" date="2020-05" db="EMBL/GenBank/DDBJ databases">
        <title>Whole genome shotgun sequence of Streptomyces fulvorobeus NBRC 15897.</title>
        <authorList>
            <person name="Komaki H."/>
            <person name="Tamura T."/>
        </authorList>
    </citation>
    <scope>NUCLEOTIDE SEQUENCE [LARGE SCALE GENOMIC DNA]</scope>
    <source>
        <strain evidence="2 3">NBRC 15897</strain>
    </source>
</reference>
<keyword evidence="3" id="KW-1185">Reference proteome</keyword>
<feature type="compositionally biased region" description="Basic and acidic residues" evidence="1">
    <location>
        <begin position="8"/>
        <end position="21"/>
    </location>
</feature>
<evidence type="ECO:0000313" key="3">
    <source>
        <dbReference type="Proteomes" id="UP000498980"/>
    </source>
</evidence>
<evidence type="ECO:0000256" key="1">
    <source>
        <dbReference type="SAM" id="MobiDB-lite"/>
    </source>
</evidence>
<protein>
    <recommendedName>
        <fullName evidence="4">PHA accumulation regulator DNA-binding N-terminal domain-containing protein</fullName>
    </recommendedName>
</protein>
<evidence type="ECO:0008006" key="4">
    <source>
        <dbReference type="Google" id="ProtNLM"/>
    </source>
</evidence>
<proteinExistence type="predicted"/>
<evidence type="ECO:0000313" key="2">
    <source>
        <dbReference type="EMBL" id="GFM96928.1"/>
    </source>
</evidence>
<accession>A0A7J0C3G6</accession>
<feature type="region of interest" description="Disordered" evidence="1">
    <location>
        <begin position="1"/>
        <end position="21"/>
    </location>
</feature>
<name>A0A7J0C3G6_9ACTN</name>
<comment type="caution">
    <text evidence="2">The sequence shown here is derived from an EMBL/GenBank/DDBJ whole genome shotgun (WGS) entry which is preliminary data.</text>
</comment>
<organism evidence="2 3">
    <name type="scientific">Streptomyces fulvorobeus</name>
    <dbReference type="NCBI Taxonomy" id="284028"/>
    <lineage>
        <taxon>Bacteria</taxon>
        <taxon>Bacillati</taxon>
        <taxon>Actinomycetota</taxon>
        <taxon>Actinomycetes</taxon>
        <taxon>Kitasatosporales</taxon>
        <taxon>Streptomycetaceae</taxon>
        <taxon>Streptomyces</taxon>
    </lineage>
</organism>
<feature type="region of interest" description="Disordered" evidence="1">
    <location>
        <begin position="112"/>
        <end position="135"/>
    </location>
</feature>
<feature type="compositionally biased region" description="Pro residues" evidence="1">
    <location>
        <begin position="126"/>
        <end position="135"/>
    </location>
</feature>
<dbReference type="AlphaFoldDB" id="A0A7J0C3G6"/>
<dbReference type="EMBL" id="BLWC01000001">
    <property type="protein sequence ID" value="GFM96928.1"/>
    <property type="molecule type" value="Genomic_DNA"/>
</dbReference>